<feature type="compositionally biased region" description="Basic and acidic residues" evidence="3">
    <location>
        <begin position="30"/>
        <end position="51"/>
    </location>
</feature>
<feature type="compositionally biased region" description="Basic and acidic residues" evidence="3">
    <location>
        <begin position="254"/>
        <end position="263"/>
    </location>
</feature>
<comment type="caution">
    <text evidence="5">The sequence shown here is derived from an EMBL/GenBank/DDBJ whole genome shotgun (WGS) entry which is preliminary data.</text>
</comment>
<feature type="region of interest" description="Disordered" evidence="3">
    <location>
        <begin position="30"/>
        <end position="428"/>
    </location>
</feature>
<feature type="domain" description="Hyaluronan/mRNA-binding protein" evidence="4">
    <location>
        <begin position="176"/>
        <end position="281"/>
    </location>
</feature>
<accession>A0A9P0KQB9</accession>
<gene>
    <name evidence="5" type="ORF">ACAOBT_LOCUS13393</name>
</gene>
<feature type="compositionally biased region" description="Low complexity" evidence="3">
    <location>
        <begin position="52"/>
        <end position="65"/>
    </location>
</feature>
<dbReference type="InterPro" id="IPR006861">
    <property type="entry name" value="HABP4_PAIRBP1-bd"/>
</dbReference>
<dbReference type="Proteomes" id="UP001152888">
    <property type="component" value="Unassembled WGS sequence"/>
</dbReference>
<dbReference type="Pfam" id="PF16174">
    <property type="entry name" value="IHABP4_N"/>
    <property type="match status" value="1"/>
</dbReference>
<feature type="compositionally biased region" description="Gly residues" evidence="3">
    <location>
        <begin position="341"/>
        <end position="368"/>
    </location>
</feature>
<feature type="compositionally biased region" description="Low complexity" evidence="3">
    <location>
        <begin position="369"/>
        <end position="381"/>
    </location>
</feature>
<evidence type="ECO:0000313" key="6">
    <source>
        <dbReference type="Proteomes" id="UP001152888"/>
    </source>
</evidence>
<dbReference type="GO" id="GO:0005737">
    <property type="term" value="C:cytoplasm"/>
    <property type="evidence" value="ECO:0007669"/>
    <property type="project" value="TreeGrafter"/>
</dbReference>
<name>A0A9P0KQB9_ACAOB</name>
<evidence type="ECO:0000256" key="1">
    <source>
        <dbReference type="ARBA" id="ARBA00022845"/>
    </source>
</evidence>
<dbReference type="SMART" id="SM01233">
    <property type="entry name" value="HABP4_PAI-RBP1"/>
    <property type="match status" value="1"/>
</dbReference>
<dbReference type="Pfam" id="PF04774">
    <property type="entry name" value="HABP4_PAI-RBP1"/>
    <property type="match status" value="1"/>
</dbReference>
<evidence type="ECO:0000313" key="5">
    <source>
        <dbReference type="EMBL" id="CAH1979328.1"/>
    </source>
</evidence>
<feature type="compositionally biased region" description="Basic and acidic residues" evidence="3">
    <location>
        <begin position="382"/>
        <end position="428"/>
    </location>
</feature>
<keyword evidence="1" id="KW-0810">Translation regulation</keyword>
<dbReference type="InterPro" id="IPR039764">
    <property type="entry name" value="HABP4/SERBP1-like"/>
</dbReference>
<dbReference type="InterPro" id="IPR032381">
    <property type="entry name" value="IHABP4_N"/>
</dbReference>
<feature type="compositionally biased region" description="Basic and acidic residues" evidence="3">
    <location>
        <begin position="277"/>
        <end position="304"/>
    </location>
</feature>
<feature type="compositionally biased region" description="Basic and acidic residues" evidence="3">
    <location>
        <begin position="169"/>
        <end position="200"/>
    </location>
</feature>
<evidence type="ECO:0000256" key="2">
    <source>
        <dbReference type="ARBA" id="ARBA00035118"/>
    </source>
</evidence>
<dbReference type="GO" id="GO:0003723">
    <property type="term" value="F:RNA binding"/>
    <property type="evidence" value="ECO:0007669"/>
    <property type="project" value="InterPro"/>
</dbReference>
<dbReference type="EMBL" id="CAKOFQ010006877">
    <property type="protein sequence ID" value="CAH1979328.1"/>
    <property type="molecule type" value="Genomic_DNA"/>
</dbReference>
<dbReference type="AlphaFoldDB" id="A0A9P0KQB9"/>
<organism evidence="5 6">
    <name type="scientific">Acanthoscelides obtectus</name>
    <name type="common">Bean weevil</name>
    <name type="synonym">Bruchus obtectus</name>
    <dbReference type="NCBI Taxonomy" id="200917"/>
    <lineage>
        <taxon>Eukaryota</taxon>
        <taxon>Metazoa</taxon>
        <taxon>Ecdysozoa</taxon>
        <taxon>Arthropoda</taxon>
        <taxon>Hexapoda</taxon>
        <taxon>Insecta</taxon>
        <taxon>Pterygota</taxon>
        <taxon>Neoptera</taxon>
        <taxon>Endopterygota</taxon>
        <taxon>Coleoptera</taxon>
        <taxon>Polyphaga</taxon>
        <taxon>Cucujiformia</taxon>
        <taxon>Chrysomeloidea</taxon>
        <taxon>Chrysomelidae</taxon>
        <taxon>Bruchinae</taxon>
        <taxon>Bruchini</taxon>
        <taxon>Acanthoscelides</taxon>
    </lineage>
</organism>
<reference evidence="5" key="1">
    <citation type="submission" date="2022-03" db="EMBL/GenBank/DDBJ databases">
        <authorList>
            <person name="Sayadi A."/>
        </authorList>
    </citation>
    <scope>NUCLEOTIDE SEQUENCE</scope>
</reference>
<feature type="compositionally biased region" description="Basic and acidic residues" evidence="3">
    <location>
        <begin position="67"/>
        <end position="120"/>
    </location>
</feature>
<feature type="compositionally biased region" description="Acidic residues" evidence="3">
    <location>
        <begin position="242"/>
        <end position="253"/>
    </location>
</feature>
<protein>
    <recommendedName>
        <fullName evidence="4">Hyaluronan/mRNA-binding protein domain-containing protein</fullName>
    </recommendedName>
</protein>
<dbReference type="OrthoDB" id="6022699at2759"/>
<dbReference type="PANTHER" id="PTHR12299">
    <property type="entry name" value="HYALURONIC ACID-BINDING PROTEIN 4"/>
    <property type="match status" value="1"/>
</dbReference>
<evidence type="ECO:0000256" key="3">
    <source>
        <dbReference type="SAM" id="MobiDB-lite"/>
    </source>
</evidence>
<keyword evidence="6" id="KW-1185">Reference proteome</keyword>
<evidence type="ECO:0000259" key="4">
    <source>
        <dbReference type="SMART" id="SM01233"/>
    </source>
</evidence>
<proteinExistence type="inferred from homology"/>
<comment type="similarity">
    <text evidence="2">Belongs to the SERBP1-HABP4 family.</text>
</comment>
<sequence length="428" mass="48616">MENSYGIGVANRYALFLDDESDPLETLNLKEKEKELKKKTKVTEKENKVKTEPAVAKGKPAAPQKKPIKDSNKVQENKRDDSKPPPRSSAEGKPERERFNKFNNENREERNNRRNREEKTFNGSAENQDREERPRRGEGNDGFESRPRGERREPRAIGNKPGGPRGPRRNFDDRRGKREFDRQSGSDKTGVKPVDKREGAGAHNWGSHKDVIEEADRPNTELDNSWGEEVQVSTEPEKKEETETETAPVEEEAKELTLDEWKAQRAGRAKPVYNLRKAGEGEDPSQWKKMYELRKKENAEKSFDQESSDEEYDASEYPQRVGRQKHILDIDIQFYDSRRPGVGGPRGRGGRGGGGGPRGGRGGGGGRPDGAPQGGRAPQGPNRERFNRERGDRDDSTKSTRRRILFEDRSENRQAPKVDDERDFPSLG</sequence>
<dbReference type="GO" id="GO:0006417">
    <property type="term" value="P:regulation of translation"/>
    <property type="evidence" value="ECO:0007669"/>
    <property type="project" value="UniProtKB-KW"/>
</dbReference>
<dbReference type="PANTHER" id="PTHR12299:SF17">
    <property type="entry name" value="AT19571P-RELATED"/>
    <property type="match status" value="1"/>
</dbReference>
<feature type="compositionally biased region" description="Basic and acidic residues" evidence="3">
    <location>
        <begin position="127"/>
        <end position="155"/>
    </location>
</feature>
<feature type="compositionally biased region" description="Basic and acidic residues" evidence="3">
    <location>
        <begin position="207"/>
        <end position="220"/>
    </location>
</feature>
<dbReference type="GO" id="GO:0005634">
    <property type="term" value="C:nucleus"/>
    <property type="evidence" value="ECO:0007669"/>
    <property type="project" value="TreeGrafter"/>
</dbReference>